<evidence type="ECO:0000256" key="1">
    <source>
        <dbReference type="SAM" id="MobiDB-lite"/>
    </source>
</evidence>
<feature type="compositionally biased region" description="Polar residues" evidence="1">
    <location>
        <begin position="75"/>
        <end position="98"/>
    </location>
</feature>
<comment type="caution">
    <text evidence="2">The sequence shown here is derived from an EMBL/GenBank/DDBJ whole genome shotgun (WGS) entry which is preliminary data.</text>
</comment>
<reference evidence="2 3" key="1">
    <citation type="journal article" date="2022" name="Nat. Ecol. Evol.">
        <title>A masculinizing supergene underlies an exaggerated male reproductive morph in a spider.</title>
        <authorList>
            <person name="Hendrickx F."/>
            <person name="De Corte Z."/>
            <person name="Sonet G."/>
            <person name="Van Belleghem S.M."/>
            <person name="Kostlbacher S."/>
            <person name="Vangestel C."/>
        </authorList>
    </citation>
    <scope>NUCLEOTIDE SEQUENCE [LARGE SCALE GENOMIC DNA]</scope>
    <source>
        <strain evidence="2">W744_W776</strain>
    </source>
</reference>
<dbReference type="AlphaFoldDB" id="A0AAV6UYF8"/>
<proteinExistence type="predicted"/>
<gene>
    <name evidence="2" type="ORF">JTE90_012504</name>
</gene>
<evidence type="ECO:0000313" key="3">
    <source>
        <dbReference type="Proteomes" id="UP000827092"/>
    </source>
</evidence>
<evidence type="ECO:0000313" key="2">
    <source>
        <dbReference type="EMBL" id="KAG8189430.1"/>
    </source>
</evidence>
<name>A0AAV6UYF8_9ARAC</name>
<organism evidence="2 3">
    <name type="scientific">Oedothorax gibbosus</name>
    <dbReference type="NCBI Taxonomy" id="931172"/>
    <lineage>
        <taxon>Eukaryota</taxon>
        <taxon>Metazoa</taxon>
        <taxon>Ecdysozoa</taxon>
        <taxon>Arthropoda</taxon>
        <taxon>Chelicerata</taxon>
        <taxon>Arachnida</taxon>
        <taxon>Araneae</taxon>
        <taxon>Araneomorphae</taxon>
        <taxon>Entelegynae</taxon>
        <taxon>Araneoidea</taxon>
        <taxon>Linyphiidae</taxon>
        <taxon>Erigoninae</taxon>
        <taxon>Oedothorax</taxon>
    </lineage>
</organism>
<accession>A0AAV6UYF8</accession>
<protein>
    <submittedName>
        <fullName evidence="2">Uncharacterized protein</fullName>
    </submittedName>
</protein>
<sequence>MKKVINSRRMYDMASERSITALSRAMESEKEQTIICNPEKITASYSKQDDSSKLSQEISPSKLLVQAGCEKMSEPVSTSKSTEQNMTSSLLEQVSASKSPERIRSKAAGVLCIYELVERPITRQSTKEEETFDNPPESKPEEECVKKLKNLQKDNPKLKLLKHINVGNLFAICYQHPEFHPLVTSMFQVHEFVSSSWSIHEQDLLIRICKDIEVILTEIVSLKYKPHSSHDIKDKFSRLSWCINEFIDILHLHMDTLHTEKLRVSRFYPPLKVESGSNKRKKPQFTNTPKTNLSNLKLTCPQQLVLNI</sequence>
<dbReference type="Proteomes" id="UP000827092">
    <property type="component" value="Unassembled WGS sequence"/>
</dbReference>
<keyword evidence="3" id="KW-1185">Reference proteome</keyword>
<dbReference type="EMBL" id="JAFNEN010000215">
    <property type="protein sequence ID" value="KAG8189430.1"/>
    <property type="molecule type" value="Genomic_DNA"/>
</dbReference>
<feature type="region of interest" description="Disordered" evidence="1">
    <location>
        <begin position="73"/>
        <end position="98"/>
    </location>
</feature>